<keyword evidence="1" id="KW-0732">Signal</keyword>
<organism evidence="2">
    <name type="scientific">Darwinula stevensoni</name>
    <dbReference type="NCBI Taxonomy" id="69355"/>
    <lineage>
        <taxon>Eukaryota</taxon>
        <taxon>Metazoa</taxon>
        <taxon>Ecdysozoa</taxon>
        <taxon>Arthropoda</taxon>
        <taxon>Crustacea</taxon>
        <taxon>Oligostraca</taxon>
        <taxon>Ostracoda</taxon>
        <taxon>Podocopa</taxon>
        <taxon>Podocopida</taxon>
        <taxon>Darwinulocopina</taxon>
        <taxon>Darwinuloidea</taxon>
        <taxon>Darwinulidae</taxon>
        <taxon>Darwinula</taxon>
    </lineage>
</organism>
<feature type="chain" id="PRO_5036402852" evidence="1">
    <location>
        <begin position="22"/>
        <end position="332"/>
    </location>
</feature>
<sequence length="332" mass="37430">MKNLIGCSLFFATSFLLHLLANRGLRDLLDAAAATDPVGDSLCSRRSTLRGPRQRIVSFGLFGDFGNPRAKGPYEKLLFKIPASVKMWYPGWAVRIYTNYSTADKDITAWMDAIEDRYPFVDFCHVASLPGLSGDIQRNQSNGRVWRFLPMMDPLVDVFVSRDTDSPVTVREASAVKEWLESKYLFHAMKDHPAHEGPVFAGLWGAKVSQNRSFVGYLGRKMIFESGRSNDNGFDQELLKSVLWPEAEQDFVSLPSRSPPHERLESLTDSSCALQLVHASFHCDKFVGGETRAFPTRRRHGFWLGSGTRHPPISTTCPLECRPKEHPDWTTC</sequence>
<dbReference type="OrthoDB" id="204305at2759"/>
<evidence type="ECO:0000313" key="3">
    <source>
        <dbReference type="Proteomes" id="UP000677054"/>
    </source>
</evidence>
<evidence type="ECO:0000313" key="2">
    <source>
        <dbReference type="EMBL" id="CAD7252970.1"/>
    </source>
</evidence>
<proteinExistence type="predicted"/>
<dbReference type="EMBL" id="CAJPEV010005112">
    <property type="protein sequence ID" value="CAG0902756.1"/>
    <property type="molecule type" value="Genomic_DNA"/>
</dbReference>
<feature type="signal peptide" evidence="1">
    <location>
        <begin position="1"/>
        <end position="21"/>
    </location>
</feature>
<protein>
    <submittedName>
        <fullName evidence="2">Uncharacterized protein</fullName>
    </submittedName>
</protein>
<keyword evidence="3" id="KW-1185">Reference proteome</keyword>
<dbReference type="AlphaFoldDB" id="A0A7R9AFK9"/>
<name>A0A7R9AFK9_9CRUS</name>
<dbReference type="EMBL" id="LR904629">
    <property type="protein sequence ID" value="CAD7252970.1"/>
    <property type="molecule type" value="Genomic_DNA"/>
</dbReference>
<dbReference type="Proteomes" id="UP000677054">
    <property type="component" value="Unassembled WGS sequence"/>
</dbReference>
<accession>A0A7R9AFK9</accession>
<evidence type="ECO:0000256" key="1">
    <source>
        <dbReference type="SAM" id="SignalP"/>
    </source>
</evidence>
<gene>
    <name evidence="2" type="ORF">DSTB1V02_LOCUS12721</name>
</gene>
<reference evidence="2" key="1">
    <citation type="submission" date="2020-11" db="EMBL/GenBank/DDBJ databases">
        <authorList>
            <person name="Tran Van P."/>
        </authorList>
    </citation>
    <scope>NUCLEOTIDE SEQUENCE</scope>
</reference>